<feature type="compositionally biased region" description="Polar residues" evidence="2">
    <location>
        <begin position="300"/>
        <end position="321"/>
    </location>
</feature>
<protein>
    <submittedName>
        <fullName evidence="4">Mucin-4</fullName>
    </submittedName>
</protein>
<dbReference type="InterPro" id="IPR003886">
    <property type="entry name" value="NIDO_dom"/>
</dbReference>
<feature type="domain" description="NIDO" evidence="3">
    <location>
        <begin position="1455"/>
        <end position="1592"/>
    </location>
</feature>
<dbReference type="PANTHER" id="PTHR13802">
    <property type="entry name" value="MUCIN 4-RELATED"/>
    <property type="match status" value="1"/>
</dbReference>
<feature type="compositionally biased region" description="Low complexity" evidence="2">
    <location>
        <begin position="282"/>
        <end position="297"/>
    </location>
</feature>
<organism evidence="4 5">
    <name type="scientific">Chelonia mydas</name>
    <name type="common">Green sea-turtle</name>
    <name type="synonym">Chelonia agassizi</name>
    <dbReference type="NCBI Taxonomy" id="8469"/>
    <lineage>
        <taxon>Eukaryota</taxon>
        <taxon>Metazoa</taxon>
        <taxon>Chordata</taxon>
        <taxon>Craniata</taxon>
        <taxon>Vertebrata</taxon>
        <taxon>Euteleostomi</taxon>
        <taxon>Archelosauria</taxon>
        <taxon>Testudinata</taxon>
        <taxon>Testudines</taxon>
        <taxon>Cryptodira</taxon>
        <taxon>Durocryptodira</taxon>
        <taxon>Americhelydia</taxon>
        <taxon>Chelonioidea</taxon>
        <taxon>Cheloniidae</taxon>
        <taxon>Chelonia</taxon>
    </lineage>
</organism>
<feature type="compositionally biased region" description="Low complexity" evidence="2">
    <location>
        <begin position="636"/>
        <end position="649"/>
    </location>
</feature>
<feature type="compositionally biased region" description="Low complexity" evidence="2">
    <location>
        <begin position="829"/>
        <end position="846"/>
    </location>
</feature>
<dbReference type="STRING" id="8469.M7CAF8"/>
<feature type="region of interest" description="Disordered" evidence="2">
    <location>
        <begin position="900"/>
        <end position="1115"/>
    </location>
</feature>
<evidence type="ECO:0000256" key="1">
    <source>
        <dbReference type="ARBA" id="ARBA00023157"/>
    </source>
</evidence>
<sequence length="1728" mass="173828">MVTLAMGNTTGPTTDPNPGAVTSTAYPFSTAAVSRSTAAGTNTTTQDTPPRVLTTPTAESTPNATPASPTTSSAAEMTRANPAISQPGGTAQTATLTTATEAVPTPADMTPMATLTSAGETRPADPTTATHRETTAGRETLTTASVVAMPNTTTTQGAIPTATETSPSLRVSTRAVETTAPTSVTASTKETASRVGSSTETTLAANSPPGVSRAATSESTAPGPHTAAAERGTSTGTVTETLTTGRTANATAAVSTTARREVPRTVRSTAVPAGSTTVKFPATASPTVAAPSSKVPPGTTPATQNFSAAPSVTTEEQTTALPTCHPPAANATSAHIFLSVGLTTHLNLSEPQVRHLVLSKRSSESFANRAGFITKLLLRIAYAFVSSPPACADPGPTSAVPAPPEDEFTPGAGSPPTAERGLLRAASLAALETAVTSAAQAPLSLSDMAANAGVTTLPGESAISSGHASEAGASFPAEVATASLVSAVNGDNVNSAPETVSSPPEPGASGGEAAEIPTEEAGTSASTTNPLHASPENGTVATTPAGEAAATLALFYSSPTDPQPTLFSPAELEVTRSVPGALPGVTTSSSLSAAAENGRATPSTGGGPEDLASTGTAVSSGRPLSPSLGETESTRAAFQSPAAPAAKAFVSETESPGHDGASAPASPDPPSESETGRGTSAPAGKPPPPASVAGGEEVGSLGPAETEREGLPRRAFSSITGSTHPASESETVTAPAAPEGRGDTGKSVSATNEETPISVIDTQSQPNPSPSDAEQSPANTEELPTGDPGALSNARTSPRSFLEPGTVTAIPTPSGETAPSAVPSPSDIPTEPSVSESESTGSSWPGFSGAPRSPQPPPDAAVGTAPVAAGAGEELANSAQASVKGTPLAPSVLESVSPAAAAKGPAGVNVSGGFASGVAAPSSAELAANRSANEAAITSHVGTWSETDPSPWGAEPNPAPMGELPTGEPGALAMDSPQPSLARETALAPAPSEKGEDMASPVSVVHGETPISNPHLQSGTNPSPSVPELSPGDAAELPAGETAAMANAEASPRAPLGDGTMPGRLTPSGGTSPPAFASPSGALAEPETTGDATKGLSGALGAPCPAPTRETLAASEGTSAPVFVVLGDPASLPSISHSPGGPSAMGSAPLSSAGEREGRGDAAAANEETTTSNPDGQPAEASPASRAELPPGEGGVSANAETSPYSPSGDGGATGIHAPSGETSPAAFASPGETAAGPSAPEAARPDPLFSSAPVPVPAAPEGPTVTGPAGITKEAAVSASGSGVPAALPGLEAPTGQSLTTLRLATSRAPSATGSDSPSLHAEKGKMPPERGANLGSAGAPPGPAAPPATTPALARGRAETPFPPLGTTVTAVPLYPYGAKETDKQFVERRMDFKSPVFKPEIGFPLGKTLRDSLYFTDNGQIIFPASDSDMFPSPNPPPGGFTGHEKVPMVAVFWANADFSEGVGTTFYQEFVTLDSAEHPFVRDVEAKIRRYLKTSYSAKWTLKITWEKAPAFPARQPVTRTNTYQAVLTTDGIKSYVLILYQDGGMQWDYTKMGLTNVLMGYSSGDGFYRNDDLTRRPPAAKYRPDQVRGYNTGLADARVTMLYPASPNQYGAGVRCLYNSQNELVDGRQERSWKDSRQVSPDRDAELKLHDWCCRQAGSPQLCAKYSQKRPKISCAGYRLPNQTRSSEEAESYSEEGRGEHTGRGWALRSFLHPGPRARELSY</sequence>
<dbReference type="InterPro" id="IPR051495">
    <property type="entry name" value="Epithelial_Barrier/Signaling"/>
</dbReference>
<feature type="compositionally biased region" description="Low complexity" evidence="2">
    <location>
        <begin position="860"/>
        <end position="872"/>
    </location>
</feature>
<feature type="compositionally biased region" description="Polar residues" evidence="2">
    <location>
        <begin position="717"/>
        <end position="732"/>
    </location>
</feature>
<feature type="compositionally biased region" description="Low complexity" evidence="2">
    <location>
        <begin position="37"/>
        <end position="75"/>
    </location>
</feature>
<dbReference type="Proteomes" id="UP000031443">
    <property type="component" value="Unassembled WGS sequence"/>
</dbReference>
<feature type="region of interest" description="Disordered" evidence="2">
    <location>
        <begin position="1689"/>
        <end position="1714"/>
    </location>
</feature>
<feature type="compositionally biased region" description="Polar residues" evidence="2">
    <location>
        <begin position="490"/>
        <end position="502"/>
    </location>
</feature>
<feature type="region of interest" description="Disordered" evidence="2">
    <location>
        <begin position="1"/>
        <end position="76"/>
    </location>
</feature>
<name>M7CAF8_CHEMY</name>
<feature type="region of interest" description="Disordered" evidence="2">
    <location>
        <begin position="578"/>
        <end position="886"/>
    </location>
</feature>
<feature type="compositionally biased region" description="Polar residues" evidence="2">
    <location>
        <begin position="521"/>
        <end position="542"/>
    </location>
</feature>
<feature type="compositionally biased region" description="Polar residues" evidence="2">
    <location>
        <begin position="746"/>
        <end position="779"/>
    </location>
</feature>
<evidence type="ECO:0000256" key="2">
    <source>
        <dbReference type="SAM" id="MobiDB-lite"/>
    </source>
</evidence>
<feature type="region of interest" description="Disordered" evidence="2">
    <location>
        <begin position="1307"/>
        <end position="1367"/>
    </location>
</feature>
<feature type="compositionally biased region" description="Low complexity" evidence="2">
    <location>
        <begin position="1039"/>
        <end position="1050"/>
    </location>
</feature>
<reference evidence="5" key="1">
    <citation type="journal article" date="2013" name="Nat. Genet.">
        <title>The draft genomes of soft-shell turtle and green sea turtle yield insights into the development and evolution of the turtle-specific body plan.</title>
        <authorList>
            <person name="Wang Z."/>
            <person name="Pascual-Anaya J."/>
            <person name="Zadissa A."/>
            <person name="Li W."/>
            <person name="Niimura Y."/>
            <person name="Huang Z."/>
            <person name="Li C."/>
            <person name="White S."/>
            <person name="Xiong Z."/>
            <person name="Fang D."/>
            <person name="Wang B."/>
            <person name="Ming Y."/>
            <person name="Chen Y."/>
            <person name="Zheng Y."/>
            <person name="Kuraku S."/>
            <person name="Pignatelli M."/>
            <person name="Herrero J."/>
            <person name="Beal K."/>
            <person name="Nozawa M."/>
            <person name="Li Q."/>
            <person name="Wang J."/>
            <person name="Zhang H."/>
            <person name="Yu L."/>
            <person name="Shigenobu S."/>
            <person name="Wang J."/>
            <person name="Liu J."/>
            <person name="Flicek P."/>
            <person name="Searle S."/>
            <person name="Wang J."/>
            <person name="Kuratani S."/>
            <person name="Yin Y."/>
            <person name="Aken B."/>
            <person name="Zhang G."/>
            <person name="Irie N."/>
        </authorList>
    </citation>
    <scope>NUCLEOTIDE SEQUENCE [LARGE SCALE GENOMIC DNA]</scope>
</reference>
<feature type="compositionally biased region" description="Low complexity" evidence="2">
    <location>
        <begin position="152"/>
        <end position="165"/>
    </location>
</feature>
<dbReference type="EMBL" id="KB521472">
    <property type="protein sequence ID" value="EMP37637.1"/>
    <property type="molecule type" value="Genomic_DNA"/>
</dbReference>
<dbReference type="SMART" id="SM00539">
    <property type="entry name" value="NIDO"/>
    <property type="match status" value="1"/>
</dbReference>
<dbReference type="eggNOG" id="ENOG502QUJ0">
    <property type="taxonomic scope" value="Eukaryota"/>
</dbReference>
<feature type="region of interest" description="Disordered" evidence="2">
    <location>
        <begin position="282"/>
        <end position="326"/>
    </location>
</feature>
<feature type="compositionally biased region" description="Polar residues" evidence="2">
    <location>
        <begin position="1307"/>
        <end position="1319"/>
    </location>
</feature>
<dbReference type="PROSITE" id="PS51220">
    <property type="entry name" value="NIDO"/>
    <property type="match status" value="1"/>
</dbReference>
<keyword evidence="5" id="KW-1185">Reference proteome</keyword>
<dbReference type="GO" id="GO:0007160">
    <property type="term" value="P:cell-matrix adhesion"/>
    <property type="evidence" value="ECO:0007669"/>
    <property type="project" value="InterPro"/>
</dbReference>
<feature type="compositionally biased region" description="Polar residues" evidence="2">
    <location>
        <begin position="20"/>
        <end position="36"/>
    </location>
</feature>
<dbReference type="GO" id="GO:0005176">
    <property type="term" value="F:ErbB-2 class receptor binding"/>
    <property type="evidence" value="ECO:0007669"/>
    <property type="project" value="TreeGrafter"/>
</dbReference>
<proteinExistence type="predicted"/>
<keyword evidence="1" id="KW-1015">Disulfide bond</keyword>
<feature type="compositionally biased region" description="Polar residues" evidence="2">
    <location>
        <begin position="166"/>
        <end position="205"/>
    </location>
</feature>
<dbReference type="PANTHER" id="PTHR13802:SF52">
    <property type="entry name" value="MUCIN-4"/>
    <property type="match status" value="1"/>
</dbReference>
<evidence type="ECO:0000259" key="3">
    <source>
        <dbReference type="PROSITE" id="PS51220"/>
    </source>
</evidence>
<feature type="region of interest" description="Disordered" evidence="2">
    <location>
        <begin position="101"/>
        <end position="239"/>
    </location>
</feature>
<accession>M7CAF8</accession>
<feature type="compositionally biased region" description="Pro residues" evidence="2">
    <location>
        <begin position="1342"/>
        <end position="1351"/>
    </location>
</feature>
<dbReference type="Pfam" id="PF06119">
    <property type="entry name" value="NIDO"/>
    <property type="match status" value="1"/>
</dbReference>
<feature type="compositionally biased region" description="Polar residues" evidence="2">
    <location>
        <begin position="1010"/>
        <end position="1023"/>
    </location>
</feature>
<feature type="region of interest" description="Disordered" evidence="2">
    <location>
        <begin position="391"/>
        <end position="419"/>
    </location>
</feature>
<evidence type="ECO:0000313" key="5">
    <source>
        <dbReference type="Proteomes" id="UP000031443"/>
    </source>
</evidence>
<gene>
    <name evidence="4" type="ORF">UY3_05151</name>
</gene>
<feature type="compositionally biased region" description="Low complexity" evidence="2">
    <location>
        <begin position="7"/>
        <end position="19"/>
    </location>
</feature>
<feature type="region of interest" description="Disordered" evidence="2">
    <location>
        <begin position="1129"/>
        <end position="1284"/>
    </location>
</feature>
<feature type="region of interest" description="Disordered" evidence="2">
    <location>
        <begin position="490"/>
        <end position="545"/>
    </location>
</feature>
<evidence type="ECO:0000313" key="4">
    <source>
        <dbReference type="EMBL" id="EMP37637.1"/>
    </source>
</evidence>